<protein>
    <recommendedName>
        <fullName evidence="4">DUF3592 domain-containing protein</fullName>
    </recommendedName>
</protein>
<dbReference type="Proteomes" id="UP000677082">
    <property type="component" value="Unassembled WGS sequence"/>
</dbReference>
<evidence type="ECO:0000256" key="1">
    <source>
        <dbReference type="SAM" id="Phobius"/>
    </source>
</evidence>
<evidence type="ECO:0000313" key="2">
    <source>
        <dbReference type="EMBL" id="GIM89786.1"/>
    </source>
</evidence>
<gene>
    <name evidence="2" type="ORF">Ato02nite_015790</name>
</gene>
<feature type="transmembrane region" description="Helical" evidence="1">
    <location>
        <begin position="7"/>
        <end position="28"/>
    </location>
</feature>
<comment type="caution">
    <text evidence="2">The sequence shown here is derived from an EMBL/GenBank/DDBJ whole genome shotgun (WGS) entry which is preliminary data.</text>
</comment>
<name>A0A919T914_9ACTN</name>
<organism evidence="2 3">
    <name type="scientific">Paractinoplanes toevensis</name>
    <dbReference type="NCBI Taxonomy" id="571911"/>
    <lineage>
        <taxon>Bacteria</taxon>
        <taxon>Bacillati</taxon>
        <taxon>Actinomycetota</taxon>
        <taxon>Actinomycetes</taxon>
        <taxon>Micromonosporales</taxon>
        <taxon>Micromonosporaceae</taxon>
        <taxon>Paractinoplanes</taxon>
    </lineage>
</organism>
<keyword evidence="3" id="KW-1185">Reference proteome</keyword>
<keyword evidence="1" id="KW-0472">Membrane</keyword>
<feature type="transmembrane region" description="Helical" evidence="1">
    <location>
        <begin position="115"/>
        <end position="135"/>
    </location>
</feature>
<sequence length="150" mass="16621">MVFNRPLVKWGLLGAVVFGLLAAGVFFVDDKLRQDIVEHGTRTRAVIISDHDDEIDHWFMVSYTVQGKQHSANLRHPWVMDKVREGQELTVYADRANPELIATEDGYATPVWTSAPGALAVLALLGVFVAAVEGWRSLRRGGRAAPRDTP</sequence>
<keyword evidence="1" id="KW-1133">Transmembrane helix</keyword>
<evidence type="ECO:0008006" key="4">
    <source>
        <dbReference type="Google" id="ProtNLM"/>
    </source>
</evidence>
<reference evidence="2 3" key="1">
    <citation type="submission" date="2021-03" db="EMBL/GenBank/DDBJ databases">
        <title>Whole genome shotgun sequence of Actinoplanes toevensis NBRC 105298.</title>
        <authorList>
            <person name="Komaki H."/>
            <person name="Tamura T."/>
        </authorList>
    </citation>
    <scope>NUCLEOTIDE SEQUENCE [LARGE SCALE GENOMIC DNA]</scope>
    <source>
        <strain evidence="2 3">NBRC 105298</strain>
    </source>
</reference>
<accession>A0A919T914</accession>
<keyword evidence="1" id="KW-0812">Transmembrane</keyword>
<dbReference type="RefSeq" id="WP_213005741.1">
    <property type="nucleotide sequence ID" value="NZ_BOQN01000019.1"/>
</dbReference>
<proteinExistence type="predicted"/>
<dbReference type="AlphaFoldDB" id="A0A919T914"/>
<dbReference type="EMBL" id="BOQN01000019">
    <property type="protein sequence ID" value="GIM89786.1"/>
    <property type="molecule type" value="Genomic_DNA"/>
</dbReference>
<evidence type="ECO:0000313" key="3">
    <source>
        <dbReference type="Proteomes" id="UP000677082"/>
    </source>
</evidence>